<accession>A0A7D5LD88</accession>
<protein>
    <submittedName>
        <fullName evidence="2">Uncharacterized protein</fullName>
    </submittedName>
</protein>
<dbReference type="Proteomes" id="UP000509626">
    <property type="component" value="Plasmid unnamed1"/>
</dbReference>
<proteinExistence type="predicted"/>
<dbReference type="PROSITE" id="PS51257">
    <property type="entry name" value="PROKAR_LIPOPROTEIN"/>
    <property type="match status" value="1"/>
</dbReference>
<evidence type="ECO:0000313" key="3">
    <source>
        <dbReference type="Proteomes" id="UP000509626"/>
    </source>
</evidence>
<organism evidence="2 3">
    <name type="scientific">Halorarum salinum</name>
    <dbReference type="NCBI Taxonomy" id="2743089"/>
    <lineage>
        <taxon>Archaea</taxon>
        <taxon>Methanobacteriati</taxon>
        <taxon>Methanobacteriota</taxon>
        <taxon>Stenosarchaea group</taxon>
        <taxon>Halobacteria</taxon>
        <taxon>Halobacteriales</taxon>
        <taxon>Haloferacaceae</taxon>
        <taxon>Halorarum</taxon>
    </lineage>
</organism>
<feature type="compositionally biased region" description="Low complexity" evidence="1">
    <location>
        <begin position="35"/>
        <end position="51"/>
    </location>
</feature>
<evidence type="ECO:0000313" key="2">
    <source>
        <dbReference type="EMBL" id="QLG64246.1"/>
    </source>
</evidence>
<dbReference type="EMBL" id="CP058580">
    <property type="protein sequence ID" value="QLG64246.1"/>
    <property type="molecule type" value="Genomic_DNA"/>
</dbReference>
<name>A0A7D5LD88_9EURY</name>
<sequence length="502" mass="55296">MHRRALLATLAGLSGCAALPRDGSRTRTTNPDLQGTPTDDPTDTPTDTPGGDPFGDRTSVVDLETVRRTYALSPTTYRTDDGAEVELRFLGTATAEHPARVEARLTNASRFENTFRLRETPPFGHDVWSRNPRRMWEEYGSEYTYRESLVLAPTENHDLVERAPEVARDGDGQWRVTEQGSSDWLPETVRLDPDESVSGEYALVGHPDGEGRGRPEGIYEFRSREADLRVTVWDTDEPGPDRESRFAGRSVPDLPGEGSTAWFHEADATTPSFVRPATERADLPAAFDFHFINRSQEGSSCGHWGLYKLVDDEWFHVAPWAQTADCRFVLSGGVVAHRLRAFHGESVPCEGARSVGFLGGGTYGVVAGYGHDTDRSGALVEVEADPVGLVPTGDVESERDGDVVTVTAPQYGDDEHPPDATLTVERVDDDPDAPRLVAEQAMRRPLLGLRNTLAFLGDDADRAVLRADEHVVDRAVGYDADSRTFRFRGGTYEARAEHEESE</sequence>
<keyword evidence="2" id="KW-0614">Plasmid</keyword>
<dbReference type="GeneID" id="56039974"/>
<keyword evidence="3" id="KW-1185">Reference proteome</keyword>
<geneLocation type="plasmid" evidence="2 3">
    <name>unnamed1</name>
</geneLocation>
<dbReference type="KEGG" id="halu:HUG12_20905"/>
<gene>
    <name evidence="2" type="ORF">HUG12_20905</name>
</gene>
<dbReference type="OrthoDB" id="201863at2157"/>
<feature type="region of interest" description="Disordered" evidence="1">
    <location>
        <begin position="16"/>
        <end position="58"/>
    </location>
</feature>
<reference evidence="2 3" key="1">
    <citation type="submission" date="2020-06" db="EMBL/GenBank/DDBJ databases">
        <title>NJ-3-1, isolated from saline soil.</title>
        <authorList>
            <person name="Cui H.L."/>
            <person name="Shi X."/>
        </authorList>
    </citation>
    <scope>NUCLEOTIDE SEQUENCE [LARGE SCALE GENOMIC DNA]</scope>
    <source>
        <strain evidence="2 3">NJ-3-1</strain>
        <plasmid evidence="2 3">unnamed1</plasmid>
    </source>
</reference>
<evidence type="ECO:0000256" key="1">
    <source>
        <dbReference type="SAM" id="MobiDB-lite"/>
    </source>
</evidence>
<dbReference type="AlphaFoldDB" id="A0A7D5LD88"/>
<dbReference type="RefSeq" id="WP_179270829.1">
    <property type="nucleotide sequence ID" value="NZ_CP058580.1"/>
</dbReference>